<keyword evidence="1" id="KW-0812">Transmembrane</keyword>
<evidence type="ECO:0000256" key="1">
    <source>
        <dbReference type="SAM" id="Phobius"/>
    </source>
</evidence>
<keyword evidence="3" id="KW-1185">Reference proteome</keyword>
<keyword evidence="1" id="KW-1133">Transmembrane helix</keyword>
<dbReference type="OrthoDB" id="10495032at2759"/>
<accession>A0A7R8V3V1</accession>
<gene>
    <name evidence="2" type="ORF">HERILL_LOCUS14663</name>
</gene>
<keyword evidence="1" id="KW-0472">Membrane</keyword>
<protein>
    <submittedName>
        <fullName evidence="2">Uncharacterized protein</fullName>
    </submittedName>
</protein>
<dbReference type="Proteomes" id="UP000594454">
    <property type="component" value="Chromosome 6"/>
</dbReference>
<evidence type="ECO:0000313" key="3">
    <source>
        <dbReference type="Proteomes" id="UP000594454"/>
    </source>
</evidence>
<feature type="transmembrane region" description="Helical" evidence="1">
    <location>
        <begin position="128"/>
        <end position="148"/>
    </location>
</feature>
<organism evidence="2 3">
    <name type="scientific">Hermetia illucens</name>
    <name type="common">Black soldier fly</name>
    <dbReference type="NCBI Taxonomy" id="343691"/>
    <lineage>
        <taxon>Eukaryota</taxon>
        <taxon>Metazoa</taxon>
        <taxon>Ecdysozoa</taxon>
        <taxon>Arthropoda</taxon>
        <taxon>Hexapoda</taxon>
        <taxon>Insecta</taxon>
        <taxon>Pterygota</taxon>
        <taxon>Neoptera</taxon>
        <taxon>Endopterygota</taxon>
        <taxon>Diptera</taxon>
        <taxon>Brachycera</taxon>
        <taxon>Stratiomyomorpha</taxon>
        <taxon>Stratiomyidae</taxon>
        <taxon>Hermetiinae</taxon>
        <taxon>Hermetia</taxon>
    </lineage>
</organism>
<evidence type="ECO:0000313" key="2">
    <source>
        <dbReference type="EMBL" id="CAD7092288.1"/>
    </source>
</evidence>
<dbReference type="EMBL" id="LR899014">
    <property type="protein sequence ID" value="CAD7092288.1"/>
    <property type="molecule type" value="Genomic_DNA"/>
</dbReference>
<name>A0A7R8V3V1_HERIL</name>
<reference evidence="2 3" key="1">
    <citation type="submission" date="2020-11" db="EMBL/GenBank/DDBJ databases">
        <authorList>
            <person name="Wallbank WR R."/>
            <person name="Pardo Diaz C."/>
            <person name="Kozak K."/>
            <person name="Martin S."/>
            <person name="Jiggins C."/>
            <person name="Moest M."/>
            <person name="Warren A I."/>
            <person name="Generalovic N T."/>
            <person name="Byers J.R.P. K."/>
            <person name="Montejo-Kovacevich G."/>
            <person name="Yen C E."/>
        </authorList>
    </citation>
    <scope>NUCLEOTIDE SEQUENCE [LARGE SCALE GENOMIC DNA]</scope>
</reference>
<proteinExistence type="predicted"/>
<dbReference type="InParanoid" id="A0A7R8V3V1"/>
<sequence length="179" mass="20994">MNFIRGNFRKIQQSTIPVLCELFNSRQYVRQSPDIGRLKREISQISPCNRISINTVTPTSFLRIVGYYLRYSCRSIVIRLKEHLRNQRNMFFMKPPTEQRNEMPVVDIVQNTEGKDEAVLLPRICLDYLLAAAFGIGIFFFLANFNNISDLLKFSMRLEDTLRDSQLYVLLDPSQKDNY</sequence>
<dbReference type="AlphaFoldDB" id="A0A7R8V3V1"/>